<protein>
    <submittedName>
        <fullName evidence="2">RNA-binding protein</fullName>
    </submittedName>
</protein>
<dbReference type="EMBL" id="BOOG01000028">
    <property type="protein sequence ID" value="GIH70969.1"/>
    <property type="molecule type" value="Genomic_DNA"/>
</dbReference>
<comment type="caution">
    <text evidence="2">The sequence shown here is derived from an EMBL/GenBank/DDBJ whole genome shotgun (WGS) entry which is preliminary data.</text>
</comment>
<sequence length="446" mass="47886">MRSSDVMSSAGEGLSRPLPERVRLHVVEVAAQVLGKMPAAAVPSPLRGIAKFEPRKRARLGAASIAAQLEADKEFRELVAEAVEAAWPELVAGLAEGAAPPAADPVLVAAAAYLTRPPGWPDLVEQAREEIERAASLGSQREQAETRLREQLAAQRVAAREEVERVREQLKTLRGENTDLRRKLHDARERVKAAEARAAELAAEAEAAEARARAVEAGGAADSEVRRLKERLADAERQMEASRRAAREGRSVEEVRIRVLLDALQGTVAGLRKELALPTMISRPADSVAAVAPDAPGVTAVPARALADDDPQLLDQLLAIPHLHLIIDGYNVTKTGYPSLTLADQRTRLLTGLGGLAVQARVEVTCVFDGAELDGPVHVSAPRGVRVMFSAPGEIADDLIRRLVRAEPKGRSMAVVSSDREVADSVRRMGARPVPALLLIRRLGRG</sequence>
<feature type="coiled-coil region" evidence="1">
    <location>
        <begin position="149"/>
        <end position="245"/>
    </location>
</feature>
<dbReference type="Proteomes" id="UP000610966">
    <property type="component" value="Unassembled WGS sequence"/>
</dbReference>
<dbReference type="Pfam" id="PF05991">
    <property type="entry name" value="NYN_YacP"/>
    <property type="match status" value="1"/>
</dbReference>
<dbReference type="PANTHER" id="PTHR34547:SF1">
    <property type="entry name" value="YACP-LIKE NYN DOMAIN PROTEIN"/>
    <property type="match status" value="1"/>
</dbReference>
<accession>A0A8J3VZC2</accession>
<evidence type="ECO:0000313" key="2">
    <source>
        <dbReference type="EMBL" id="GIH70969.1"/>
    </source>
</evidence>
<proteinExistence type="predicted"/>
<gene>
    <name evidence="2" type="ORF">Mth01_32220</name>
</gene>
<dbReference type="AlphaFoldDB" id="A0A8J3VZC2"/>
<dbReference type="PANTHER" id="PTHR34547">
    <property type="entry name" value="YACP-LIKE NYN DOMAIN PROTEIN"/>
    <property type="match status" value="1"/>
</dbReference>
<name>A0A8J3VZC2_9ACTN</name>
<organism evidence="2 3">
    <name type="scientific">Sphaerimonospora thailandensis</name>
    <dbReference type="NCBI Taxonomy" id="795644"/>
    <lineage>
        <taxon>Bacteria</taxon>
        <taxon>Bacillati</taxon>
        <taxon>Actinomycetota</taxon>
        <taxon>Actinomycetes</taxon>
        <taxon>Streptosporangiales</taxon>
        <taxon>Streptosporangiaceae</taxon>
        <taxon>Sphaerimonospora</taxon>
    </lineage>
</organism>
<evidence type="ECO:0000313" key="3">
    <source>
        <dbReference type="Proteomes" id="UP000610966"/>
    </source>
</evidence>
<keyword evidence="1" id="KW-0175">Coiled coil</keyword>
<evidence type="ECO:0000256" key="1">
    <source>
        <dbReference type="SAM" id="Coils"/>
    </source>
</evidence>
<dbReference type="InterPro" id="IPR010298">
    <property type="entry name" value="YacP-like"/>
</dbReference>
<keyword evidence="3" id="KW-1185">Reference proteome</keyword>
<reference evidence="2" key="1">
    <citation type="submission" date="2021-01" db="EMBL/GenBank/DDBJ databases">
        <title>Whole genome shotgun sequence of Sphaerimonospora thailandensis NBRC 107569.</title>
        <authorList>
            <person name="Komaki H."/>
            <person name="Tamura T."/>
        </authorList>
    </citation>
    <scope>NUCLEOTIDE SEQUENCE</scope>
    <source>
        <strain evidence="2">NBRC 107569</strain>
    </source>
</reference>